<gene>
    <name evidence="1" type="ORF">P7K49_013325</name>
</gene>
<proteinExistence type="predicted"/>
<dbReference type="Proteomes" id="UP001266305">
    <property type="component" value="Unassembled WGS sequence"/>
</dbReference>
<evidence type="ECO:0000313" key="2">
    <source>
        <dbReference type="Proteomes" id="UP001266305"/>
    </source>
</evidence>
<keyword evidence="2" id="KW-1185">Reference proteome</keyword>
<comment type="caution">
    <text evidence="1">The sequence shown here is derived from an EMBL/GenBank/DDBJ whole genome shotgun (WGS) entry which is preliminary data.</text>
</comment>
<name>A0ABQ9VG55_SAGOE</name>
<organism evidence="1 2">
    <name type="scientific">Saguinus oedipus</name>
    <name type="common">Cotton-top tamarin</name>
    <name type="synonym">Oedipomidas oedipus</name>
    <dbReference type="NCBI Taxonomy" id="9490"/>
    <lineage>
        <taxon>Eukaryota</taxon>
        <taxon>Metazoa</taxon>
        <taxon>Chordata</taxon>
        <taxon>Craniata</taxon>
        <taxon>Vertebrata</taxon>
        <taxon>Euteleostomi</taxon>
        <taxon>Mammalia</taxon>
        <taxon>Eutheria</taxon>
        <taxon>Euarchontoglires</taxon>
        <taxon>Primates</taxon>
        <taxon>Haplorrhini</taxon>
        <taxon>Platyrrhini</taxon>
        <taxon>Cebidae</taxon>
        <taxon>Callitrichinae</taxon>
        <taxon>Saguinus</taxon>
    </lineage>
</organism>
<sequence length="181" mass="19956">MEKSCRLGQAREVQVLEGWDVGPVSWPVPRIRSSPARSHLLGKSASNSLTLQSRTLSSLVVTAFTQGLSHALQGHPLKLPHLQLLHSSSRRPLSAHFDQMSGSGKTVSNVIIESHNSDNEEDDQFVVEAAPQLSEMSEIEMVAAVDLEEEKHGGLVKKILETKKDYEKLQQSLKPGEKVMK</sequence>
<reference evidence="1 2" key="1">
    <citation type="submission" date="2023-05" db="EMBL/GenBank/DDBJ databases">
        <title>B98-5 Cell Line De Novo Hybrid Assembly: An Optical Mapping Approach.</title>
        <authorList>
            <person name="Kananen K."/>
            <person name="Auerbach J.A."/>
            <person name="Kautto E."/>
            <person name="Blachly J.S."/>
        </authorList>
    </citation>
    <scope>NUCLEOTIDE SEQUENCE [LARGE SCALE GENOMIC DNA]</scope>
    <source>
        <strain evidence="1">B95-8</strain>
        <tissue evidence="1">Cell line</tissue>
    </source>
</reference>
<dbReference type="EMBL" id="JASSZA010000006">
    <property type="protein sequence ID" value="KAK2108160.1"/>
    <property type="molecule type" value="Genomic_DNA"/>
</dbReference>
<protein>
    <submittedName>
        <fullName evidence="1">Uncharacterized protein</fullName>
    </submittedName>
</protein>
<evidence type="ECO:0000313" key="1">
    <source>
        <dbReference type="EMBL" id="KAK2108160.1"/>
    </source>
</evidence>
<accession>A0ABQ9VG55</accession>